<dbReference type="Pfam" id="PF01522">
    <property type="entry name" value="Polysacc_deac_1"/>
    <property type="match status" value="1"/>
</dbReference>
<dbReference type="InterPro" id="IPR051398">
    <property type="entry name" value="Polysacch_Deacetylase"/>
</dbReference>
<organism evidence="5 6">
    <name type="scientific">Candidatus Aphodoplasma excrementigallinarum</name>
    <dbReference type="NCBI Taxonomy" id="2840673"/>
    <lineage>
        <taxon>Bacteria</taxon>
        <taxon>Bacillati</taxon>
        <taxon>Bacillota</taxon>
        <taxon>Clostridia</taxon>
        <taxon>Eubacteriales</taxon>
        <taxon>Candidatus Aphodoplasma</taxon>
    </lineage>
</organism>
<dbReference type="InterPro" id="IPR002509">
    <property type="entry name" value="NODB_dom"/>
</dbReference>
<dbReference type="AlphaFoldDB" id="A0A9D1NIJ4"/>
<dbReference type="GO" id="GO:0005576">
    <property type="term" value="C:extracellular region"/>
    <property type="evidence" value="ECO:0007669"/>
    <property type="project" value="UniProtKB-SubCell"/>
</dbReference>
<reference evidence="5" key="2">
    <citation type="journal article" date="2021" name="PeerJ">
        <title>Extensive microbial diversity within the chicken gut microbiome revealed by metagenomics and culture.</title>
        <authorList>
            <person name="Gilroy R."/>
            <person name="Ravi A."/>
            <person name="Getino M."/>
            <person name="Pursley I."/>
            <person name="Horton D.L."/>
            <person name="Alikhan N.F."/>
            <person name="Baker D."/>
            <person name="Gharbi K."/>
            <person name="Hall N."/>
            <person name="Watson M."/>
            <person name="Adriaenssens E.M."/>
            <person name="Foster-Nyarko E."/>
            <person name="Jarju S."/>
            <person name="Secka A."/>
            <person name="Antonio M."/>
            <person name="Oren A."/>
            <person name="Chaudhuri R.R."/>
            <person name="La Ragione R."/>
            <person name="Hildebrand F."/>
            <person name="Pallen M.J."/>
        </authorList>
    </citation>
    <scope>NUCLEOTIDE SEQUENCE</scope>
    <source>
        <strain evidence="5">4920</strain>
    </source>
</reference>
<dbReference type="InterPro" id="IPR011330">
    <property type="entry name" value="Glyco_hydro/deAcase_b/a-brl"/>
</dbReference>
<reference evidence="5" key="1">
    <citation type="submission" date="2020-10" db="EMBL/GenBank/DDBJ databases">
        <authorList>
            <person name="Gilroy R."/>
        </authorList>
    </citation>
    <scope>NUCLEOTIDE SEQUENCE</scope>
    <source>
        <strain evidence="5">4920</strain>
    </source>
</reference>
<name>A0A9D1NIJ4_9FIRM</name>
<comment type="subcellular location">
    <subcellularLocation>
        <location evidence="1">Secreted</location>
    </subcellularLocation>
</comment>
<feature type="signal peptide" evidence="3">
    <location>
        <begin position="1"/>
        <end position="23"/>
    </location>
</feature>
<evidence type="ECO:0000256" key="1">
    <source>
        <dbReference type="ARBA" id="ARBA00004613"/>
    </source>
</evidence>
<accession>A0A9D1NIJ4</accession>
<dbReference type="SUPFAM" id="SSF88713">
    <property type="entry name" value="Glycoside hydrolase/deacetylase"/>
    <property type="match status" value="1"/>
</dbReference>
<evidence type="ECO:0000313" key="5">
    <source>
        <dbReference type="EMBL" id="HIV03181.1"/>
    </source>
</evidence>
<dbReference type="PANTHER" id="PTHR34216:SF3">
    <property type="entry name" value="POLY-BETA-1,6-N-ACETYL-D-GLUCOSAMINE N-DEACETYLASE"/>
    <property type="match status" value="1"/>
</dbReference>
<dbReference type="EMBL" id="DVOF01000186">
    <property type="protein sequence ID" value="HIV03181.1"/>
    <property type="molecule type" value="Genomic_DNA"/>
</dbReference>
<evidence type="ECO:0000256" key="3">
    <source>
        <dbReference type="SAM" id="SignalP"/>
    </source>
</evidence>
<feature type="domain" description="NodB homology" evidence="4">
    <location>
        <begin position="89"/>
        <end position="257"/>
    </location>
</feature>
<feature type="chain" id="PRO_5038671805" evidence="3">
    <location>
        <begin position="24"/>
        <end position="257"/>
    </location>
</feature>
<gene>
    <name evidence="5" type="ORF">IAC74_06360</name>
</gene>
<dbReference type="PROSITE" id="PS51677">
    <property type="entry name" value="NODB"/>
    <property type="match status" value="1"/>
</dbReference>
<evidence type="ECO:0000259" key="4">
    <source>
        <dbReference type="PROSITE" id="PS51677"/>
    </source>
</evidence>
<keyword evidence="2 3" id="KW-0732">Signal</keyword>
<evidence type="ECO:0000313" key="6">
    <source>
        <dbReference type="Proteomes" id="UP000886743"/>
    </source>
</evidence>
<proteinExistence type="predicted"/>
<dbReference type="CDD" id="cd10969">
    <property type="entry name" value="CE4_Ecf1_like_5s"/>
    <property type="match status" value="1"/>
</dbReference>
<dbReference type="Gene3D" id="3.20.20.370">
    <property type="entry name" value="Glycoside hydrolase/deacetylase"/>
    <property type="match status" value="1"/>
</dbReference>
<evidence type="ECO:0000256" key="2">
    <source>
        <dbReference type="ARBA" id="ARBA00022729"/>
    </source>
</evidence>
<dbReference type="PANTHER" id="PTHR34216">
    <property type="match status" value="1"/>
</dbReference>
<dbReference type="PROSITE" id="PS51257">
    <property type="entry name" value="PROKAR_LIPOPROTEIN"/>
    <property type="match status" value="1"/>
</dbReference>
<sequence length="257" mass="29001">MMKKVVPVLLAVVLLFGCCTAFADEVKVPVLLYHNIADNIPGEEYNPLLNIPADLFEVHMQTLLDAGYTPITYGEYYDYVVDDAPLPDKPILITFDDGYWSNYKYAFPILKKLDMKATIFVITDRRGMALSKNPHFSWNQAKEMQDSGVIDIQSHTHSHQILTGLMDFDLYFELKTSKNLIENKLGKKCSVLSFPQGIASEREIQAAKDAGYLIANKVGDVGVNRKSEGLYELKRITARADYTGEKLLSVLEENMAY</sequence>
<dbReference type="Proteomes" id="UP000886743">
    <property type="component" value="Unassembled WGS sequence"/>
</dbReference>
<dbReference type="GO" id="GO:0016810">
    <property type="term" value="F:hydrolase activity, acting on carbon-nitrogen (but not peptide) bonds"/>
    <property type="evidence" value="ECO:0007669"/>
    <property type="project" value="InterPro"/>
</dbReference>
<protein>
    <submittedName>
        <fullName evidence="5">Polysaccharide deacetylase family protein</fullName>
    </submittedName>
</protein>
<comment type="caution">
    <text evidence="5">The sequence shown here is derived from an EMBL/GenBank/DDBJ whole genome shotgun (WGS) entry which is preliminary data.</text>
</comment>
<dbReference type="GO" id="GO:0005975">
    <property type="term" value="P:carbohydrate metabolic process"/>
    <property type="evidence" value="ECO:0007669"/>
    <property type="project" value="InterPro"/>
</dbReference>